<dbReference type="PANTHER" id="PTHR13774:SF39">
    <property type="entry name" value="BIOSYNTHESIS PROTEIN, PUTATIVE-RELATED"/>
    <property type="match status" value="1"/>
</dbReference>
<dbReference type="Gene3D" id="3.10.310.10">
    <property type="entry name" value="Diaminopimelate Epimerase, Chain A, domain 1"/>
    <property type="match status" value="2"/>
</dbReference>
<protein>
    <submittedName>
        <fullName evidence="3">PhzF family phenazine biosynthesis isomerase</fullName>
    </submittedName>
</protein>
<evidence type="ECO:0000313" key="4">
    <source>
        <dbReference type="Proteomes" id="UP000754821"/>
    </source>
</evidence>
<dbReference type="SUPFAM" id="SSF54506">
    <property type="entry name" value="Diaminopimelate epimerase-like"/>
    <property type="match status" value="1"/>
</dbReference>
<dbReference type="RefSeq" id="WP_192528537.1">
    <property type="nucleotide sequence ID" value="NZ_RRZC01000024.1"/>
</dbReference>
<dbReference type="PIRSF" id="PIRSF016184">
    <property type="entry name" value="PhzC_PhzF"/>
    <property type="match status" value="1"/>
</dbReference>
<gene>
    <name evidence="3" type="ORF">EI163_16340</name>
</gene>
<sequence>MSSLLYRLTAFSDVPSGGNPAGVWIGDELPKKKEMQNIAAEVGYSETAFIAPSTGEVRTIRYYSPLAEVSFCGHATIASAVMLGRLSGMGIYQLNTSVGRVPVKVDMIDGQIQAALTSVEPDHRPAPVELVNEVLERLNWSLDKMDPSIPPALAYGGAWHLVLAVGSRHTLSQLDYDFNELKSLMLREGLTTLQLVFRESNNLFHSRNPFPVGGVVEDPATGAAAAALGGYLREAKLINVPEKFLIKQGEEMGRLSLLQVEVPVQGGVVVAGTAVEITTQ</sequence>
<dbReference type="Pfam" id="PF02567">
    <property type="entry name" value="PhzC-PhzF"/>
    <property type="match status" value="1"/>
</dbReference>
<dbReference type="InterPro" id="IPR003719">
    <property type="entry name" value="Phenazine_PhzF-like"/>
</dbReference>
<evidence type="ECO:0000256" key="2">
    <source>
        <dbReference type="ARBA" id="ARBA00023235"/>
    </source>
</evidence>
<keyword evidence="4" id="KW-1185">Reference proteome</keyword>
<dbReference type="EMBL" id="RRZC01000024">
    <property type="protein sequence ID" value="MBE0405111.1"/>
    <property type="molecule type" value="Genomic_DNA"/>
</dbReference>
<accession>A0ABR9FGG4</accession>
<evidence type="ECO:0000256" key="1">
    <source>
        <dbReference type="ARBA" id="ARBA00008270"/>
    </source>
</evidence>
<comment type="caution">
    <text evidence="3">The sequence shown here is derived from an EMBL/GenBank/DDBJ whole genome shotgun (WGS) entry which is preliminary data.</text>
</comment>
<name>A0ABR9FGG4_9GAMM</name>
<proteinExistence type="inferred from homology"/>
<dbReference type="NCBIfam" id="TIGR00654">
    <property type="entry name" value="PhzF_family"/>
    <property type="match status" value="1"/>
</dbReference>
<dbReference type="GO" id="GO:0016853">
    <property type="term" value="F:isomerase activity"/>
    <property type="evidence" value="ECO:0007669"/>
    <property type="project" value="UniProtKB-KW"/>
</dbReference>
<dbReference type="PANTHER" id="PTHR13774">
    <property type="entry name" value="PHENAZINE BIOSYNTHESIS PROTEIN"/>
    <property type="match status" value="1"/>
</dbReference>
<comment type="similarity">
    <text evidence="1">Belongs to the PhzF family.</text>
</comment>
<organism evidence="3 4">
    <name type="scientific">Halomonas citrativorans</name>
    <dbReference type="NCBI Taxonomy" id="2742612"/>
    <lineage>
        <taxon>Bacteria</taxon>
        <taxon>Pseudomonadati</taxon>
        <taxon>Pseudomonadota</taxon>
        <taxon>Gammaproteobacteria</taxon>
        <taxon>Oceanospirillales</taxon>
        <taxon>Halomonadaceae</taxon>
        <taxon>Halomonas</taxon>
    </lineage>
</organism>
<keyword evidence="2 3" id="KW-0413">Isomerase</keyword>
<evidence type="ECO:0000313" key="3">
    <source>
        <dbReference type="EMBL" id="MBE0405111.1"/>
    </source>
</evidence>
<reference evidence="3 4" key="1">
    <citation type="submission" date="2020-07" db="EMBL/GenBank/DDBJ databases">
        <title>Halophilic bacteria isolated from french cheeses.</title>
        <authorList>
            <person name="Kothe C.I."/>
            <person name="Farah-Kraiem B."/>
            <person name="Renault P."/>
            <person name="Dridi B."/>
        </authorList>
    </citation>
    <scope>NUCLEOTIDE SEQUENCE [LARGE SCALE GENOMIC DNA]</scope>
    <source>
        <strain evidence="3 4">FME16</strain>
    </source>
</reference>
<dbReference type="Proteomes" id="UP000754821">
    <property type="component" value="Unassembled WGS sequence"/>
</dbReference>